<dbReference type="GO" id="GO:0008982">
    <property type="term" value="F:protein-N(PI)-phosphohistidine-sugar phosphotransferase activity"/>
    <property type="evidence" value="ECO:0007669"/>
    <property type="project" value="InterPro"/>
</dbReference>
<keyword evidence="6" id="KW-0598">Phosphotransferase system</keyword>
<evidence type="ECO:0000259" key="14">
    <source>
        <dbReference type="PROSITE" id="PS51103"/>
    </source>
</evidence>
<dbReference type="InterPro" id="IPR018113">
    <property type="entry name" value="PTrfase_EIIB_Cys"/>
</dbReference>
<feature type="transmembrane region" description="Helical" evidence="12">
    <location>
        <begin position="331"/>
        <end position="354"/>
    </location>
</feature>
<feature type="transmembrane region" description="Helical" evidence="12">
    <location>
        <begin position="12"/>
        <end position="30"/>
    </location>
</feature>
<dbReference type="GO" id="GO:0005886">
    <property type="term" value="C:plasma membrane"/>
    <property type="evidence" value="ECO:0007669"/>
    <property type="project" value="UniProtKB-SubCell"/>
</dbReference>
<keyword evidence="8" id="KW-0418">Kinase</keyword>
<accession>A0A511ZMZ7</accession>
<feature type="domain" description="PTS EIIB type-1" evidence="13">
    <location>
        <begin position="389"/>
        <end position="468"/>
    </location>
</feature>
<keyword evidence="9 12" id="KW-1133">Transmembrane helix</keyword>
<evidence type="ECO:0000256" key="1">
    <source>
        <dbReference type="ARBA" id="ARBA00004651"/>
    </source>
</evidence>
<dbReference type="Pfam" id="PF00367">
    <property type="entry name" value="PTS_EIIB"/>
    <property type="match status" value="1"/>
</dbReference>
<organism evidence="15 16">
    <name type="scientific">Oceanobacillus sojae</name>
    <dbReference type="NCBI Taxonomy" id="582851"/>
    <lineage>
        <taxon>Bacteria</taxon>
        <taxon>Bacillati</taxon>
        <taxon>Bacillota</taxon>
        <taxon>Bacilli</taxon>
        <taxon>Bacillales</taxon>
        <taxon>Bacillaceae</taxon>
        <taxon>Oceanobacillus</taxon>
    </lineage>
</organism>
<evidence type="ECO:0000256" key="10">
    <source>
        <dbReference type="ARBA" id="ARBA00023136"/>
    </source>
</evidence>
<evidence type="ECO:0000256" key="4">
    <source>
        <dbReference type="ARBA" id="ARBA00022597"/>
    </source>
</evidence>
<keyword evidence="4" id="KW-0762">Sugar transport</keyword>
<evidence type="ECO:0000256" key="6">
    <source>
        <dbReference type="ARBA" id="ARBA00022683"/>
    </source>
</evidence>
<dbReference type="PANTHER" id="PTHR30009">
    <property type="entry name" value="CYTOCHROME C-TYPE SYNTHESIS PROTEIN AND PTS TRANSMEMBRANE COMPONENT"/>
    <property type="match status" value="1"/>
</dbReference>
<dbReference type="PROSITE" id="PS01035">
    <property type="entry name" value="PTS_EIIB_TYPE_1_CYS"/>
    <property type="match status" value="1"/>
</dbReference>
<dbReference type="InterPro" id="IPR050429">
    <property type="entry name" value="PTS_Glucose_EIICBA"/>
</dbReference>
<evidence type="ECO:0000256" key="7">
    <source>
        <dbReference type="ARBA" id="ARBA00022692"/>
    </source>
</evidence>
<dbReference type="PANTHER" id="PTHR30009:SF4">
    <property type="entry name" value="PTS SYSTEM N-ACETYLGLUCOSAMINE-SPECIFIC EIICBA COMPONENT"/>
    <property type="match status" value="1"/>
</dbReference>
<dbReference type="STRING" id="582851.GCA_900162665_01726"/>
<dbReference type="NCBIfam" id="TIGR00826">
    <property type="entry name" value="EIIB_glc"/>
    <property type="match status" value="1"/>
</dbReference>
<evidence type="ECO:0000256" key="5">
    <source>
        <dbReference type="ARBA" id="ARBA00022679"/>
    </source>
</evidence>
<feature type="transmembrane region" description="Helical" evidence="12">
    <location>
        <begin position="36"/>
        <end position="62"/>
    </location>
</feature>
<gene>
    <name evidence="15" type="primary">nagE</name>
    <name evidence="15" type="ORF">OSO01_35690</name>
</gene>
<dbReference type="GO" id="GO:0015764">
    <property type="term" value="P:N-acetylglucosamine transport"/>
    <property type="evidence" value="ECO:0007669"/>
    <property type="project" value="TreeGrafter"/>
</dbReference>
<dbReference type="RefSeq" id="WP_147211729.1">
    <property type="nucleotide sequence ID" value="NZ_BJYM01000016.1"/>
</dbReference>
<evidence type="ECO:0000256" key="3">
    <source>
        <dbReference type="ARBA" id="ARBA00022475"/>
    </source>
</evidence>
<keyword evidence="10 12" id="KW-0472">Membrane</keyword>
<feature type="transmembrane region" description="Helical" evidence="12">
    <location>
        <begin position="94"/>
        <end position="111"/>
    </location>
</feature>
<evidence type="ECO:0000256" key="8">
    <source>
        <dbReference type="ARBA" id="ARBA00022777"/>
    </source>
</evidence>
<dbReference type="InterPro" id="IPR013013">
    <property type="entry name" value="PTS_EIIC_1"/>
</dbReference>
<dbReference type="PROSITE" id="PS51098">
    <property type="entry name" value="PTS_EIIB_TYPE_1"/>
    <property type="match status" value="1"/>
</dbReference>
<keyword evidence="7 12" id="KW-0812">Transmembrane</keyword>
<evidence type="ECO:0000259" key="13">
    <source>
        <dbReference type="PROSITE" id="PS51098"/>
    </source>
</evidence>
<protein>
    <submittedName>
        <fullName evidence="15">PTS acetylglucosamine transporter subunit IIB</fullName>
    </submittedName>
</protein>
<proteinExistence type="predicted"/>
<dbReference type="GO" id="GO:0090563">
    <property type="term" value="F:protein-phosphocysteine-sugar phosphotransferase activity"/>
    <property type="evidence" value="ECO:0007669"/>
    <property type="project" value="TreeGrafter"/>
</dbReference>
<name>A0A511ZMZ7_9BACI</name>
<feature type="active site" description="Phosphocysteine intermediate; for EIIB activity" evidence="11">
    <location>
        <position position="411"/>
    </location>
</feature>
<evidence type="ECO:0000256" key="2">
    <source>
        <dbReference type="ARBA" id="ARBA00022448"/>
    </source>
</evidence>
<evidence type="ECO:0000256" key="11">
    <source>
        <dbReference type="PROSITE-ProRule" id="PRU00421"/>
    </source>
</evidence>
<dbReference type="GO" id="GO:0016301">
    <property type="term" value="F:kinase activity"/>
    <property type="evidence" value="ECO:0007669"/>
    <property type="project" value="UniProtKB-KW"/>
</dbReference>
<dbReference type="GO" id="GO:0009401">
    <property type="term" value="P:phosphoenolpyruvate-dependent sugar phosphotransferase system"/>
    <property type="evidence" value="ECO:0007669"/>
    <property type="project" value="UniProtKB-KW"/>
</dbReference>
<evidence type="ECO:0000313" key="16">
    <source>
        <dbReference type="Proteomes" id="UP000321558"/>
    </source>
</evidence>
<reference evidence="15 16" key="1">
    <citation type="submission" date="2019-07" db="EMBL/GenBank/DDBJ databases">
        <title>Whole genome shotgun sequence of Oceanobacillus sojae NBRC 105379.</title>
        <authorList>
            <person name="Hosoyama A."/>
            <person name="Uohara A."/>
            <person name="Ohji S."/>
            <person name="Ichikawa N."/>
        </authorList>
    </citation>
    <scope>NUCLEOTIDE SEQUENCE [LARGE SCALE GENOMIC DNA]</scope>
    <source>
        <strain evidence="15 16">NBRC 105379</strain>
    </source>
</reference>
<keyword evidence="5" id="KW-0808">Transferase</keyword>
<dbReference type="OrthoDB" id="9764327at2"/>
<feature type="domain" description="PTS EIIC type-1" evidence="14">
    <location>
        <begin position="1"/>
        <end position="366"/>
    </location>
</feature>
<keyword evidence="3" id="KW-1003">Cell membrane</keyword>
<dbReference type="SUPFAM" id="SSF55604">
    <property type="entry name" value="Glucose permease domain IIB"/>
    <property type="match status" value="1"/>
</dbReference>
<dbReference type="Gene3D" id="3.30.1360.60">
    <property type="entry name" value="Glucose permease domain IIB"/>
    <property type="match status" value="1"/>
</dbReference>
<comment type="caution">
    <text evidence="15">The sequence shown here is derived from an EMBL/GenBank/DDBJ whole genome shotgun (WGS) entry which is preliminary data.</text>
</comment>
<feature type="transmembrane region" description="Helical" evidence="12">
    <location>
        <begin position="132"/>
        <end position="153"/>
    </location>
</feature>
<evidence type="ECO:0000256" key="9">
    <source>
        <dbReference type="ARBA" id="ARBA00022989"/>
    </source>
</evidence>
<feature type="transmembrane region" description="Helical" evidence="12">
    <location>
        <begin position="224"/>
        <end position="246"/>
    </location>
</feature>
<dbReference type="PROSITE" id="PS51103">
    <property type="entry name" value="PTS_EIIC_TYPE_1"/>
    <property type="match status" value="1"/>
</dbReference>
<dbReference type="EMBL" id="BJYM01000016">
    <property type="protein sequence ID" value="GEN88830.1"/>
    <property type="molecule type" value="Genomic_DNA"/>
</dbReference>
<feature type="transmembrane region" description="Helical" evidence="12">
    <location>
        <begin position="288"/>
        <end position="307"/>
    </location>
</feature>
<dbReference type="Pfam" id="PF02378">
    <property type="entry name" value="PTS_EIIC"/>
    <property type="match status" value="1"/>
</dbReference>
<keyword evidence="2" id="KW-0813">Transport</keyword>
<dbReference type="InterPro" id="IPR036878">
    <property type="entry name" value="Glu_permease_IIB"/>
</dbReference>
<dbReference type="InterPro" id="IPR001996">
    <property type="entry name" value="PTS_IIB_1"/>
</dbReference>
<dbReference type="AlphaFoldDB" id="A0A511ZMZ7"/>
<sequence length="468" mass="50978">MKRFMQKLGKSMLIPIVTMPIAGILFRLSAPDLLDIPLFQAAGVIFSQMAVLIAIGIAIGLAKTKDRGIPALTGFLAITVLNEGLRIMNPDLDMGVFGGVISGLIAAAVYNQFKNTKLPSMLSFFGEEKLPITMIILIMIPVSGLFSLVWPYAQMGIDSFAQTLVGLGALGIFIFGFLNRFLLPFGLHHVLNTYIYFGLGSYTTESGEVVTGEITRFLNGDPTAGYFLGGFFVTIIFGVPAIALAITRAAHKKKKAETKALMSSGALTSSVAGITEPVEFTFIFTSPLLYFIHSIYTGLAGATLYLLHIRHGFSWGGSAIDYALNLGISDYGIYIIPVGLAFAALYYFTFYTIIVRKNIKVIGREDDAEFSEESTEAEKDLELSHGKHEYMAKKILENIGGIDNLVDYENCMTRLRLVVKDADLVNKDKIKQTGAHGVVKIDNQHVQIIIGPAAGSVLGEFKKIVEKD</sequence>
<keyword evidence="16" id="KW-1185">Reference proteome</keyword>
<feature type="transmembrane region" description="Helical" evidence="12">
    <location>
        <begin position="159"/>
        <end position="178"/>
    </location>
</feature>
<evidence type="ECO:0000313" key="15">
    <source>
        <dbReference type="EMBL" id="GEN88830.1"/>
    </source>
</evidence>
<evidence type="ECO:0000256" key="12">
    <source>
        <dbReference type="SAM" id="Phobius"/>
    </source>
</evidence>
<dbReference type="CDD" id="cd00212">
    <property type="entry name" value="PTS_IIB_glc"/>
    <property type="match status" value="1"/>
</dbReference>
<comment type="subcellular location">
    <subcellularLocation>
        <location evidence="1">Cell membrane</location>
        <topology evidence="1">Multi-pass membrane protein</topology>
    </subcellularLocation>
</comment>
<dbReference type="Proteomes" id="UP000321558">
    <property type="component" value="Unassembled WGS sequence"/>
</dbReference>
<dbReference type="InterPro" id="IPR003352">
    <property type="entry name" value="PTS_EIIC"/>
</dbReference>